<dbReference type="EMBL" id="BEXD01002223">
    <property type="protein sequence ID" value="GBB97491.1"/>
    <property type="molecule type" value="Genomic_DNA"/>
</dbReference>
<dbReference type="InterPro" id="IPR032675">
    <property type="entry name" value="LRR_dom_sf"/>
</dbReference>
<dbReference type="Gene3D" id="3.80.10.10">
    <property type="entry name" value="Ribonuclease Inhibitor"/>
    <property type="match status" value="1"/>
</dbReference>
<proteinExistence type="predicted"/>
<dbReference type="Proteomes" id="UP000615446">
    <property type="component" value="Unassembled WGS sequence"/>
</dbReference>
<dbReference type="OrthoDB" id="2342687at2759"/>
<dbReference type="SUPFAM" id="SSF52047">
    <property type="entry name" value="RNI-like"/>
    <property type="match status" value="1"/>
</dbReference>
<protein>
    <submittedName>
        <fullName evidence="1">Uncharacterized protein</fullName>
    </submittedName>
</protein>
<comment type="caution">
    <text evidence="1">The sequence shown here is derived from an EMBL/GenBank/DDBJ whole genome shotgun (WGS) entry which is preliminary data.</text>
</comment>
<evidence type="ECO:0000313" key="3">
    <source>
        <dbReference type="Proteomes" id="UP000247702"/>
    </source>
</evidence>
<evidence type="ECO:0000313" key="2">
    <source>
        <dbReference type="EMBL" id="GES95555.1"/>
    </source>
</evidence>
<reference evidence="1 3" key="1">
    <citation type="submission" date="2017-11" db="EMBL/GenBank/DDBJ databases">
        <title>The genome of Rhizophagus clarus HR1 reveals common genetic basis of auxotrophy among arbuscular mycorrhizal fungi.</title>
        <authorList>
            <person name="Kobayashi Y."/>
        </authorList>
    </citation>
    <scope>NUCLEOTIDE SEQUENCE [LARGE SCALE GENOMIC DNA]</scope>
    <source>
        <strain evidence="1 3">HR1</strain>
    </source>
</reference>
<keyword evidence="3" id="KW-1185">Reference proteome</keyword>
<reference evidence="2" key="2">
    <citation type="submission" date="2019-10" db="EMBL/GenBank/DDBJ databases">
        <title>Conservation and host-specific expression of non-tandemly repeated heterogenous ribosome RNA gene in arbuscular mycorrhizal fungi.</title>
        <authorList>
            <person name="Maeda T."/>
            <person name="Kobayashi Y."/>
            <person name="Nakagawa T."/>
            <person name="Ezawa T."/>
            <person name="Yamaguchi K."/>
            <person name="Bino T."/>
            <person name="Nishimoto Y."/>
            <person name="Shigenobu S."/>
            <person name="Kawaguchi M."/>
        </authorList>
    </citation>
    <scope>NUCLEOTIDE SEQUENCE</scope>
    <source>
        <strain evidence="2">HR1</strain>
    </source>
</reference>
<evidence type="ECO:0000313" key="1">
    <source>
        <dbReference type="EMBL" id="GBB97491.1"/>
    </source>
</evidence>
<name>A0A2Z6RLB7_9GLOM</name>
<dbReference type="EMBL" id="BLAL01000242">
    <property type="protein sequence ID" value="GES95555.1"/>
    <property type="molecule type" value="Genomic_DNA"/>
</dbReference>
<dbReference type="AlphaFoldDB" id="A0A2Z6RLB7"/>
<gene>
    <name evidence="2" type="ORF">RCL2_002221700</name>
    <name evidence="1" type="ORF">RclHR1_00030048</name>
</gene>
<accession>A0A2Z6RLB7</accession>
<dbReference type="Proteomes" id="UP000247702">
    <property type="component" value="Unassembled WGS sequence"/>
</dbReference>
<sequence length="562" mass="66259">MMAAYLLSECLENVFLNLLDENPSGNTRTYTFTKDLYSCSLVSRHWCRISTPFLYAYPFHHFRHLAYSNICYNVSNINYSSYFKLIRTLLGCIPKSEIEQITSSHSSNEQNSSLNPFDPNKNSNLCVNNILTTFNYINFIRGLIFDKILSKTYELFQYRKIWFYPYISSNDIITEGRFSEISILIMNCFITSLCTHCNNLTTLEFPFKIHDSEFFINIIESLQFTDCNRKNKLNHLKELYCINNEYRRNIYSSPDNLYLILSDKIRNLNLLYNDKINCIEEANSLSQFISLQKNLKHIILSENIYNLEQIYNDDNLIDDNYNIIIKSLSTQSESLQILEFNHIPFNRLSEKGLNSLYLLKNIRELKLYRCKEINDNLNSWAKSLTKLEVLEFGAYYFPTYSVGFLIQLFQSSNALYKLILDYKREQNRGFQLFKQIPNHLRSLIHLELPKIFLSELIPIFESCTRLVYISMILSGDELWEENFSKLGKYIPKTLRKIQLKVIDGLIFSGNELKCFLKECVKNDSNLKYLEIVEDCDHVINQEYFDVAKEFGVELIRVELIFN</sequence>
<organism evidence="1 3">
    <name type="scientific">Rhizophagus clarus</name>
    <dbReference type="NCBI Taxonomy" id="94130"/>
    <lineage>
        <taxon>Eukaryota</taxon>
        <taxon>Fungi</taxon>
        <taxon>Fungi incertae sedis</taxon>
        <taxon>Mucoromycota</taxon>
        <taxon>Glomeromycotina</taxon>
        <taxon>Glomeromycetes</taxon>
        <taxon>Glomerales</taxon>
        <taxon>Glomeraceae</taxon>
        <taxon>Rhizophagus</taxon>
    </lineage>
</organism>